<dbReference type="InterPro" id="IPR028978">
    <property type="entry name" value="Chorismate_lyase_/UTRA_dom_sf"/>
</dbReference>
<dbReference type="NCBIfam" id="TIGR02325">
    <property type="entry name" value="C_P_lyase_phnF"/>
    <property type="match status" value="1"/>
</dbReference>
<dbReference type="Pfam" id="PF00392">
    <property type="entry name" value="GntR"/>
    <property type="match status" value="1"/>
</dbReference>
<dbReference type="PANTHER" id="PTHR44846:SF1">
    <property type="entry name" value="MANNOSYL-D-GLYCERATE TRANSPORT_METABOLISM SYSTEM REPRESSOR MNGR-RELATED"/>
    <property type="match status" value="1"/>
</dbReference>
<evidence type="ECO:0000256" key="1">
    <source>
        <dbReference type="ARBA" id="ARBA00023015"/>
    </source>
</evidence>
<dbReference type="GO" id="GO:0045892">
    <property type="term" value="P:negative regulation of DNA-templated transcription"/>
    <property type="evidence" value="ECO:0007669"/>
    <property type="project" value="TreeGrafter"/>
</dbReference>
<dbReference type="SUPFAM" id="SSF64288">
    <property type="entry name" value="Chorismate lyase-like"/>
    <property type="match status" value="1"/>
</dbReference>
<dbReference type="GO" id="GO:0003677">
    <property type="term" value="F:DNA binding"/>
    <property type="evidence" value="ECO:0007669"/>
    <property type="project" value="UniProtKB-KW"/>
</dbReference>
<dbReference type="InterPro" id="IPR036390">
    <property type="entry name" value="WH_DNA-bd_sf"/>
</dbReference>
<evidence type="ECO:0000256" key="2">
    <source>
        <dbReference type="ARBA" id="ARBA00023125"/>
    </source>
</evidence>
<keyword evidence="2 5" id="KW-0238">DNA-binding</keyword>
<dbReference type="EMBL" id="CCND01000051">
    <property type="protein sequence ID" value="CDX63028.1"/>
    <property type="molecule type" value="Genomic_DNA"/>
</dbReference>
<protein>
    <submittedName>
        <fullName evidence="5">Putative DNA-binding transcriptional regulator of phosphonate uptake and biodegradation</fullName>
    </submittedName>
</protein>
<dbReference type="InterPro" id="IPR000524">
    <property type="entry name" value="Tscrpt_reg_HTH_GntR"/>
</dbReference>
<dbReference type="GO" id="GO:0003700">
    <property type="term" value="F:DNA-binding transcription factor activity"/>
    <property type="evidence" value="ECO:0007669"/>
    <property type="project" value="InterPro"/>
</dbReference>
<dbReference type="Gene3D" id="3.40.1410.10">
    <property type="entry name" value="Chorismate lyase-like"/>
    <property type="match status" value="1"/>
</dbReference>
<dbReference type="InterPro" id="IPR011663">
    <property type="entry name" value="UTRA"/>
</dbReference>
<dbReference type="PRINTS" id="PR00035">
    <property type="entry name" value="HTHGNTR"/>
</dbReference>
<evidence type="ECO:0000313" key="5">
    <source>
        <dbReference type="EMBL" id="CDX63028.1"/>
    </source>
</evidence>
<dbReference type="CDD" id="cd07377">
    <property type="entry name" value="WHTH_GntR"/>
    <property type="match status" value="1"/>
</dbReference>
<dbReference type="Gene3D" id="1.10.10.10">
    <property type="entry name" value="Winged helix-like DNA-binding domain superfamily/Winged helix DNA-binding domain"/>
    <property type="match status" value="1"/>
</dbReference>
<dbReference type="SUPFAM" id="SSF46785">
    <property type="entry name" value="Winged helix' DNA-binding domain"/>
    <property type="match status" value="1"/>
</dbReference>
<dbReference type="InterPro" id="IPR050679">
    <property type="entry name" value="Bact_HTH_transcr_reg"/>
</dbReference>
<evidence type="ECO:0000259" key="4">
    <source>
        <dbReference type="PROSITE" id="PS50949"/>
    </source>
</evidence>
<dbReference type="AlphaFoldDB" id="A0A0K2W6Y2"/>
<organism evidence="5 6">
    <name type="scientific">Mesorhizobium plurifarium</name>
    <dbReference type="NCBI Taxonomy" id="69974"/>
    <lineage>
        <taxon>Bacteria</taxon>
        <taxon>Pseudomonadati</taxon>
        <taxon>Pseudomonadota</taxon>
        <taxon>Alphaproteobacteria</taxon>
        <taxon>Hyphomicrobiales</taxon>
        <taxon>Phyllobacteriaceae</taxon>
        <taxon>Mesorhizobium</taxon>
    </lineage>
</organism>
<dbReference type="InterPro" id="IPR012702">
    <property type="entry name" value="CP_lyase_PhnF"/>
</dbReference>
<proteinExistence type="predicted"/>
<gene>
    <name evidence="5" type="primary">phnF</name>
    <name evidence="5" type="ORF">MPL1032_80085</name>
</gene>
<dbReference type="Proteomes" id="UP000182888">
    <property type="component" value="Unassembled WGS sequence"/>
</dbReference>
<keyword evidence="3" id="KW-0804">Transcription</keyword>
<dbReference type="SMART" id="SM00345">
    <property type="entry name" value="HTH_GNTR"/>
    <property type="match status" value="1"/>
</dbReference>
<dbReference type="PROSITE" id="PS50949">
    <property type="entry name" value="HTH_GNTR"/>
    <property type="match status" value="1"/>
</dbReference>
<sequence>MVGLASSIERRNGVSLWRQIADKILQGIASGDFAENAALPPEVALAERYGVNRHTVRSAIAALVQEGVLRAEQGRGTFVLSRKRLSYPIGARTRFSTGLQGQTSERHIALLSSSTEPASRRIAEALGIAKGAAVICLETRGEADGHPVSRATTWFDAKRFAGIEDAMAETGSITASLKRFGINDYLRHSTVLSARHADADDLAALDLQPGAIVLVTVAVNVTLDGEPIQFAESRFPAERVELRLSAGDWPPTSSPTGGATRSGA</sequence>
<dbReference type="PANTHER" id="PTHR44846">
    <property type="entry name" value="MANNOSYL-D-GLYCERATE TRANSPORT/METABOLISM SYSTEM REPRESSOR MNGR-RELATED"/>
    <property type="match status" value="1"/>
</dbReference>
<reference evidence="6" key="1">
    <citation type="submission" date="2014-08" db="EMBL/GenBank/DDBJ databases">
        <authorList>
            <person name="Edwards T."/>
        </authorList>
    </citation>
    <scope>NUCLEOTIDE SEQUENCE [LARGE SCALE GENOMIC DNA]</scope>
</reference>
<accession>A0A0K2W6Y2</accession>
<evidence type="ECO:0000256" key="3">
    <source>
        <dbReference type="ARBA" id="ARBA00023163"/>
    </source>
</evidence>
<dbReference type="Pfam" id="PF07702">
    <property type="entry name" value="UTRA"/>
    <property type="match status" value="1"/>
</dbReference>
<keyword evidence="1" id="KW-0805">Transcription regulation</keyword>
<dbReference type="SMART" id="SM00866">
    <property type="entry name" value="UTRA"/>
    <property type="match status" value="1"/>
</dbReference>
<dbReference type="InterPro" id="IPR036388">
    <property type="entry name" value="WH-like_DNA-bd_sf"/>
</dbReference>
<feature type="domain" description="HTH gntR-type" evidence="4">
    <location>
        <begin position="14"/>
        <end position="82"/>
    </location>
</feature>
<name>A0A0K2W6Y2_MESPL</name>
<evidence type="ECO:0000313" key="6">
    <source>
        <dbReference type="Proteomes" id="UP000182888"/>
    </source>
</evidence>